<evidence type="ECO:0000313" key="3">
    <source>
        <dbReference type="Proteomes" id="UP000019027"/>
    </source>
</evidence>
<dbReference type="AlphaFoldDB" id="W0I131"/>
<feature type="transmembrane region" description="Helical" evidence="1">
    <location>
        <begin position="42"/>
        <end position="60"/>
    </location>
</feature>
<dbReference type="GeneID" id="24906939"/>
<keyword evidence="1" id="KW-0472">Membrane</keyword>
<dbReference type="Proteomes" id="UP000019027">
    <property type="component" value="Chromosome"/>
</dbReference>
<dbReference type="OrthoDB" id="98755at2157"/>
<proteinExistence type="predicted"/>
<dbReference type="RefSeq" id="WP_042679651.1">
    <property type="nucleotide sequence ID" value="NZ_CP006965.1"/>
</dbReference>
<reference evidence="2 3" key="1">
    <citation type="journal article" date="2014" name="Int. J. Syst. Evol. Microbiol.">
        <title>Thermococcus paralvinellae sp. nov. and Thermococcus cleftensis sp. nov. of hyperthermophilic heterotrophs from deep-sea hydrothermal vents.</title>
        <authorList>
            <person name="Hensley S.A."/>
            <person name="Jung J.H."/>
            <person name="Park C.S."/>
            <person name="Holden J.F."/>
        </authorList>
    </citation>
    <scope>NUCLEOTIDE SEQUENCE [LARGE SCALE GENOMIC DNA]</scope>
    <source>
        <strain evidence="2 3">ES1</strain>
    </source>
</reference>
<accession>W0I131</accession>
<keyword evidence="1" id="KW-1133">Transmembrane helix</keyword>
<evidence type="ECO:0000256" key="1">
    <source>
        <dbReference type="SAM" id="Phobius"/>
    </source>
</evidence>
<keyword evidence="1" id="KW-0812">Transmembrane</keyword>
<gene>
    <name evidence="2" type="ORF">TES1_0325</name>
</gene>
<dbReference type="HOGENOM" id="CLU_191936_0_0_2"/>
<dbReference type="KEGG" id="ths:TES1_0325"/>
<evidence type="ECO:0000313" key="2">
    <source>
        <dbReference type="EMBL" id="AHF79719.1"/>
    </source>
</evidence>
<feature type="transmembrane region" description="Helical" evidence="1">
    <location>
        <begin position="12"/>
        <end position="36"/>
    </location>
</feature>
<organism evidence="2 3">
    <name type="scientific">Thermococcus paralvinellae</name>
    <dbReference type="NCBI Taxonomy" id="582419"/>
    <lineage>
        <taxon>Archaea</taxon>
        <taxon>Methanobacteriati</taxon>
        <taxon>Methanobacteriota</taxon>
        <taxon>Thermococci</taxon>
        <taxon>Thermococcales</taxon>
        <taxon>Thermococcaceae</taxon>
        <taxon>Thermococcus</taxon>
    </lineage>
</organism>
<sequence length="80" mass="8659">MDFGLFMEKYGYKILLVLLALCIFAPVVAIFGGLLARIGGKFGVLCGAILLIGAIVASMTSRRKVDAQGETCRKNLTKEY</sequence>
<keyword evidence="3" id="KW-1185">Reference proteome</keyword>
<protein>
    <submittedName>
        <fullName evidence="2">Uncharacterized protein</fullName>
    </submittedName>
</protein>
<name>W0I131_9EURY</name>
<dbReference type="EMBL" id="CP006965">
    <property type="protein sequence ID" value="AHF79719.1"/>
    <property type="molecule type" value="Genomic_DNA"/>
</dbReference>